<evidence type="ECO:0000313" key="2">
    <source>
        <dbReference type="Proteomes" id="UP001552299"/>
    </source>
</evidence>
<protein>
    <submittedName>
        <fullName evidence="1">Uncharacterized protein</fullName>
    </submittedName>
</protein>
<name>A0ABD0VRU4_DENTH</name>
<dbReference type="AlphaFoldDB" id="A0ABD0VRU4"/>
<gene>
    <name evidence="1" type="ORF">M5K25_003555</name>
</gene>
<evidence type="ECO:0000313" key="1">
    <source>
        <dbReference type="EMBL" id="KAL0925237.1"/>
    </source>
</evidence>
<proteinExistence type="predicted"/>
<organism evidence="1 2">
    <name type="scientific">Dendrobium thyrsiflorum</name>
    <name type="common">Pinecone-like raceme dendrobium</name>
    <name type="synonym">Orchid</name>
    <dbReference type="NCBI Taxonomy" id="117978"/>
    <lineage>
        <taxon>Eukaryota</taxon>
        <taxon>Viridiplantae</taxon>
        <taxon>Streptophyta</taxon>
        <taxon>Embryophyta</taxon>
        <taxon>Tracheophyta</taxon>
        <taxon>Spermatophyta</taxon>
        <taxon>Magnoliopsida</taxon>
        <taxon>Liliopsida</taxon>
        <taxon>Asparagales</taxon>
        <taxon>Orchidaceae</taxon>
        <taxon>Epidendroideae</taxon>
        <taxon>Malaxideae</taxon>
        <taxon>Dendrobiinae</taxon>
        <taxon>Dendrobium</taxon>
    </lineage>
</organism>
<dbReference type="EMBL" id="JANQDX010000004">
    <property type="protein sequence ID" value="KAL0925237.1"/>
    <property type="molecule type" value="Genomic_DNA"/>
</dbReference>
<sequence length="76" mass="8341">MVLALRNCNLAILELDNNGVTGLCANSRPGKPPIDSDHHPLLAVSHKFLQVSNQGAAYEQCNYSEIVVREQPELEV</sequence>
<keyword evidence="2" id="KW-1185">Reference proteome</keyword>
<accession>A0ABD0VRU4</accession>
<reference evidence="1 2" key="1">
    <citation type="journal article" date="2024" name="Plant Biotechnol. J.">
        <title>Dendrobium thyrsiflorum genome and its molecular insights into genes involved in important horticultural traits.</title>
        <authorList>
            <person name="Chen B."/>
            <person name="Wang J.Y."/>
            <person name="Zheng P.J."/>
            <person name="Li K.L."/>
            <person name="Liang Y.M."/>
            <person name="Chen X.F."/>
            <person name="Zhang C."/>
            <person name="Zhao X."/>
            <person name="He X."/>
            <person name="Zhang G.Q."/>
            <person name="Liu Z.J."/>
            <person name="Xu Q."/>
        </authorList>
    </citation>
    <scope>NUCLEOTIDE SEQUENCE [LARGE SCALE GENOMIC DNA]</scope>
    <source>
        <strain evidence="1">GZMU011</strain>
    </source>
</reference>
<comment type="caution">
    <text evidence="1">The sequence shown here is derived from an EMBL/GenBank/DDBJ whole genome shotgun (WGS) entry which is preliminary data.</text>
</comment>
<dbReference type="Proteomes" id="UP001552299">
    <property type="component" value="Unassembled WGS sequence"/>
</dbReference>